<protein>
    <submittedName>
        <fullName evidence="1">Uncharacterized protein</fullName>
    </submittedName>
</protein>
<organism evidence="1">
    <name type="scientific">Phaeodactylum tricornutum</name>
    <name type="common">Diatom</name>
    <dbReference type="NCBI Taxonomy" id="2850"/>
    <lineage>
        <taxon>Eukaryota</taxon>
        <taxon>Sar</taxon>
        <taxon>Stramenopiles</taxon>
        <taxon>Ochrophyta</taxon>
        <taxon>Bacillariophyta</taxon>
        <taxon>Bacillariophyceae</taxon>
        <taxon>Bacillariophycidae</taxon>
        <taxon>Naviculales</taxon>
        <taxon>Phaeodactylaceae</taxon>
        <taxon>Phaeodactylum</taxon>
    </lineage>
</organism>
<proteinExistence type="predicted"/>
<accession>A0A8J9X750</accession>
<reference evidence="1" key="1">
    <citation type="submission" date="2022-02" db="EMBL/GenBank/DDBJ databases">
        <authorList>
            <person name="Giguere J D."/>
        </authorList>
    </citation>
    <scope>NUCLEOTIDE SEQUENCE</scope>
    <source>
        <strain evidence="1">CCAP 1055/1</strain>
    </source>
</reference>
<dbReference type="InterPro" id="IPR032710">
    <property type="entry name" value="NTF2-like_dom_sf"/>
</dbReference>
<dbReference type="SUPFAM" id="SSF54427">
    <property type="entry name" value="NTF2-like"/>
    <property type="match status" value="1"/>
</dbReference>
<name>A0A8J9X750_PHATR</name>
<evidence type="ECO:0000313" key="1">
    <source>
        <dbReference type="EMBL" id="CAG9290086.1"/>
    </source>
</evidence>
<dbReference type="Gene3D" id="3.10.450.50">
    <property type="match status" value="1"/>
</dbReference>
<dbReference type="EMBL" id="OU594946">
    <property type="protein sequence ID" value="CAG9290086.1"/>
    <property type="molecule type" value="Genomic_DNA"/>
</dbReference>
<dbReference type="InterPro" id="IPR039437">
    <property type="entry name" value="FrzH/put_lumazine-bd"/>
</dbReference>
<sequence>MTEDVVRKAARSCVHSWMQPPGEGKVQAVDCIHEKCSLLVLYPGGNYSSWALKQAKLFTFCSEFELKVLLESNFQSVKILNAGNKSAAAVHVSVGPVNGWMVMLCTQHEWKCISAVFSRSPTPKQQVLPMDFQDVATLSWDGYCAANRACDAKAMASVFHGTCRLTYSDDDGNVQVFEQSAFCKKVANRYTEDTPHIPFASFRDNQEIGQFDSLDSIEFSSPNVAMVTLMVGHPPFLWTDLLTCAKLEGQWWIVHKSSCSQQHPMVQVECK</sequence>
<dbReference type="Proteomes" id="UP000836788">
    <property type="component" value="Chromosome 5"/>
</dbReference>
<dbReference type="OMA" id="WIVHKSS"/>
<gene>
    <name evidence="1" type="ORF">PTTT1_LOCUS43688</name>
</gene>
<dbReference type="Pfam" id="PF12893">
    <property type="entry name" value="Lumazine_bd_2"/>
    <property type="match status" value="1"/>
</dbReference>
<dbReference type="AlphaFoldDB" id="A0A8J9X750"/>